<organism evidence="2 3">
    <name type="scientific">Favolaschia claudopus</name>
    <dbReference type="NCBI Taxonomy" id="2862362"/>
    <lineage>
        <taxon>Eukaryota</taxon>
        <taxon>Fungi</taxon>
        <taxon>Dikarya</taxon>
        <taxon>Basidiomycota</taxon>
        <taxon>Agaricomycotina</taxon>
        <taxon>Agaricomycetes</taxon>
        <taxon>Agaricomycetidae</taxon>
        <taxon>Agaricales</taxon>
        <taxon>Marasmiineae</taxon>
        <taxon>Mycenaceae</taxon>
        <taxon>Favolaschia</taxon>
    </lineage>
</organism>
<gene>
    <name evidence="2" type="ORF">R3P38DRAFT_3185340</name>
</gene>
<protein>
    <submittedName>
        <fullName evidence="2">Uncharacterized protein</fullName>
    </submittedName>
</protein>
<accession>A0AAW0C5L1</accession>
<feature type="region of interest" description="Disordered" evidence="1">
    <location>
        <begin position="95"/>
        <end position="135"/>
    </location>
</feature>
<dbReference type="Proteomes" id="UP001362999">
    <property type="component" value="Unassembled WGS sequence"/>
</dbReference>
<comment type="caution">
    <text evidence="2">The sequence shown here is derived from an EMBL/GenBank/DDBJ whole genome shotgun (WGS) entry which is preliminary data.</text>
</comment>
<evidence type="ECO:0000256" key="1">
    <source>
        <dbReference type="SAM" id="MobiDB-lite"/>
    </source>
</evidence>
<sequence>MSTKDDRPAALILQCLPMLNLTLDQVRDTGAEWPTPAFDRVDRALQEHNARLQALLSLVPSRVQALFFSSPQLKDEDKNLVERASASRARLARREGEADLEFEISGPNPDESTTPEQLKNRVDTIEPIQSATSAM</sequence>
<evidence type="ECO:0000313" key="3">
    <source>
        <dbReference type="Proteomes" id="UP001362999"/>
    </source>
</evidence>
<dbReference type="AlphaFoldDB" id="A0AAW0C5L1"/>
<keyword evidence="3" id="KW-1185">Reference proteome</keyword>
<evidence type="ECO:0000313" key="2">
    <source>
        <dbReference type="EMBL" id="KAK7034454.1"/>
    </source>
</evidence>
<reference evidence="2 3" key="1">
    <citation type="journal article" date="2024" name="J Genomics">
        <title>Draft genome sequencing and assembly of Favolaschia claudopus CIRM-BRFM 2984 isolated from oak limbs.</title>
        <authorList>
            <person name="Navarro D."/>
            <person name="Drula E."/>
            <person name="Chaduli D."/>
            <person name="Cazenave R."/>
            <person name="Ahrendt S."/>
            <person name="Wang J."/>
            <person name="Lipzen A."/>
            <person name="Daum C."/>
            <person name="Barry K."/>
            <person name="Grigoriev I.V."/>
            <person name="Favel A."/>
            <person name="Rosso M.N."/>
            <person name="Martin F."/>
        </authorList>
    </citation>
    <scope>NUCLEOTIDE SEQUENCE [LARGE SCALE GENOMIC DNA]</scope>
    <source>
        <strain evidence="2 3">CIRM-BRFM 2984</strain>
    </source>
</reference>
<proteinExistence type="predicted"/>
<name>A0AAW0C5L1_9AGAR</name>
<dbReference type="EMBL" id="JAWWNJ010000021">
    <property type="protein sequence ID" value="KAK7034454.1"/>
    <property type="molecule type" value="Genomic_DNA"/>
</dbReference>